<dbReference type="InterPro" id="IPR047249">
    <property type="entry name" value="BRCT_p53bp1-like_rpt1"/>
</dbReference>
<evidence type="ECO:0000256" key="1">
    <source>
        <dbReference type="ARBA" id="ARBA00004123"/>
    </source>
</evidence>
<keyword evidence="3" id="KW-0539">Nucleus</keyword>
<evidence type="ECO:0000259" key="4">
    <source>
        <dbReference type="PROSITE" id="PS50172"/>
    </source>
</evidence>
<evidence type="ECO:0000313" key="5">
    <source>
        <dbReference type="Ensembl" id="ENSOSIP00000005270.1"/>
    </source>
</evidence>
<name>A0A8C7WYY1_9TELE</name>
<evidence type="ECO:0000313" key="6">
    <source>
        <dbReference type="Proteomes" id="UP000694383"/>
    </source>
</evidence>
<accession>A0A8C7WYY1</accession>
<proteinExistence type="predicted"/>
<dbReference type="CDD" id="cd17745">
    <property type="entry name" value="BRCT_p53bp1_rpt1"/>
    <property type="match status" value="1"/>
</dbReference>
<dbReference type="Gene3D" id="3.40.50.10190">
    <property type="entry name" value="BRCT domain"/>
    <property type="match status" value="1"/>
</dbReference>
<dbReference type="PANTHER" id="PTHR15321:SF3">
    <property type="entry name" value="TP53-BINDING PROTEIN 1"/>
    <property type="match status" value="1"/>
</dbReference>
<dbReference type="Proteomes" id="UP000694383">
    <property type="component" value="Unplaced"/>
</dbReference>
<dbReference type="AlphaFoldDB" id="A0A8C7WYY1"/>
<evidence type="ECO:0000256" key="3">
    <source>
        <dbReference type="ARBA" id="ARBA00023242"/>
    </source>
</evidence>
<dbReference type="FunFam" id="3.40.50.10190:FF:000003">
    <property type="entry name" value="Tumor suppressor p53-binding protein 1"/>
    <property type="match status" value="1"/>
</dbReference>
<evidence type="ECO:0000256" key="2">
    <source>
        <dbReference type="ARBA" id="ARBA00022763"/>
    </source>
</evidence>
<reference evidence="5" key="1">
    <citation type="submission" date="2025-08" db="UniProtKB">
        <authorList>
            <consortium name="Ensembl"/>
        </authorList>
    </citation>
    <scope>IDENTIFICATION</scope>
</reference>
<dbReference type="GO" id="GO:0042393">
    <property type="term" value="F:histone binding"/>
    <property type="evidence" value="ECO:0007669"/>
    <property type="project" value="TreeGrafter"/>
</dbReference>
<comment type="subcellular location">
    <subcellularLocation>
        <location evidence="1">Nucleus</location>
    </subcellularLocation>
</comment>
<dbReference type="GeneTree" id="ENSGT00390000011891"/>
<keyword evidence="6" id="KW-1185">Reference proteome</keyword>
<dbReference type="GO" id="GO:0005634">
    <property type="term" value="C:nucleus"/>
    <property type="evidence" value="ECO:0007669"/>
    <property type="project" value="UniProtKB-SubCell"/>
</dbReference>
<dbReference type="GO" id="GO:0000077">
    <property type="term" value="P:DNA damage checkpoint signaling"/>
    <property type="evidence" value="ECO:0007669"/>
    <property type="project" value="TreeGrafter"/>
</dbReference>
<dbReference type="InterPro" id="IPR001357">
    <property type="entry name" value="BRCT_dom"/>
</dbReference>
<dbReference type="SUPFAM" id="SSF52113">
    <property type="entry name" value="BRCT domain"/>
    <property type="match status" value="1"/>
</dbReference>
<sequence>RRLTSCWPDPLIHPLLLPAPGWSSHEGVSAVGAAGVGSQVEGSGDPAETHGPLPQNASLFMGFAFMLTASSETDRLSNLAFSEDEEDYVQTGPYNKAYTESQLQAGGGFILPDFNEEQCQAAYQSLLIADQHCRTRKYLLCVSSGVPCVSHIWVRDCCRENKLLNYRNYLLPAGAGPDGAIVEDSPHAA</sequence>
<feature type="domain" description="BRCT" evidence="4">
    <location>
        <begin position="55"/>
        <end position="171"/>
    </location>
</feature>
<dbReference type="Ensembl" id="ENSOSIT00000005643.1">
    <property type="protein sequence ID" value="ENSOSIP00000005270.1"/>
    <property type="gene ID" value="ENSOSIG00000003619.1"/>
</dbReference>
<dbReference type="InterPro" id="IPR036420">
    <property type="entry name" value="BRCT_dom_sf"/>
</dbReference>
<dbReference type="InterPro" id="IPR047252">
    <property type="entry name" value="TP53BP1-like"/>
</dbReference>
<dbReference type="GO" id="GO:0045944">
    <property type="term" value="P:positive regulation of transcription by RNA polymerase II"/>
    <property type="evidence" value="ECO:0007669"/>
    <property type="project" value="TreeGrafter"/>
</dbReference>
<keyword evidence="2" id="KW-0227">DNA damage</keyword>
<dbReference type="PROSITE" id="PS50172">
    <property type="entry name" value="BRCT"/>
    <property type="match status" value="1"/>
</dbReference>
<organism evidence="5 6">
    <name type="scientific">Oryzias sinensis</name>
    <name type="common">Chinese medaka</name>
    <dbReference type="NCBI Taxonomy" id="183150"/>
    <lineage>
        <taxon>Eukaryota</taxon>
        <taxon>Metazoa</taxon>
        <taxon>Chordata</taxon>
        <taxon>Craniata</taxon>
        <taxon>Vertebrata</taxon>
        <taxon>Euteleostomi</taxon>
        <taxon>Actinopterygii</taxon>
        <taxon>Neopterygii</taxon>
        <taxon>Teleostei</taxon>
        <taxon>Neoteleostei</taxon>
        <taxon>Acanthomorphata</taxon>
        <taxon>Ovalentaria</taxon>
        <taxon>Atherinomorphae</taxon>
        <taxon>Beloniformes</taxon>
        <taxon>Adrianichthyidae</taxon>
        <taxon>Oryziinae</taxon>
        <taxon>Oryzias</taxon>
    </lineage>
</organism>
<reference evidence="5" key="2">
    <citation type="submission" date="2025-09" db="UniProtKB">
        <authorList>
            <consortium name="Ensembl"/>
        </authorList>
    </citation>
    <scope>IDENTIFICATION</scope>
</reference>
<dbReference type="PANTHER" id="PTHR15321">
    <property type="entry name" value="TUMOR SUPPRESSOR P53-BINDING PROTEIN 1"/>
    <property type="match status" value="1"/>
</dbReference>
<protein>
    <recommendedName>
        <fullName evidence="4">BRCT domain-containing protein</fullName>
    </recommendedName>
</protein>